<keyword evidence="2 6" id="KW-0418">Kinase</keyword>
<comment type="cofactor">
    <cofactor evidence="6">
        <name>a divalent metal cation</name>
        <dbReference type="ChEBI" id="CHEBI:60240"/>
    </cofactor>
</comment>
<dbReference type="eggNOG" id="COG0061">
    <property type="taxonomic scope" value="Bacteria"/>
</dbReference>
<dbReference type="EMBL" id="CP001739">
    <property type="protein sequence ID" value="ACZ09552.1"/>
    <property type="molecule type" value="Genomic_DNA"/>
</dbReference>
<dbReference type="KEGG" id="str:Sterm_2707"/>
<feature type="binding site" evidence="6">
    <location>
        <begin position="158"/>
        <end position="163"/>
    </location>
    <ligand>
        <name>NAD(+)</name>
        <dbReference type="ChEBI" id="CHEBI:57540"/>
    </ligand>
</feature>
<evidence type="ECO:0000256" key="6">
    <source>
        <dbReference type="HAMAP-Rule" id="MF_00361"/>
    </source>
</evidence>
<dbReference type="GO" id="GO:0003951">
    <property type="term" value="F:NAD+ kinase activity"/>
    <property type="evidence" value="ECO:0007669"/>
    <property type="project" value="UniProtKB-UniRule"/>
</dbReference>
<dbReference type="GO" id="GO:0046872">
    <property type="term" value="F:metal ion binding"/>
    <property type="evidence" value="ECO:0007669"/>
    <property type="project" value="UniProtKB-UniRule"/>
</dbReference>
<dbReference type="GO" id="GO:0005737">
    <property type="term" value="C:cytoplasm"/>
    <property type="evidence" value="ECO:0007669"/>
    <property type="project" value="UniProtKB-SubCell"/>
</dbReference>
<feature type="active site" description="Proton acceptor" evidence="6">
    <location>
        <position position="47"/>
    </location>
</feature>
<comment type="similarity">
    <text evidence="6">Belongs to the NAD kinase family.</text>
</comment>
<dbReference type="HAMAP" id="MF_00361">
    <property type="entry name" value="NAD_kinase"/>
    <property type="match status" value="1"/>
</dbReference>
<dbReference type="GO" id="GO:0005524">
    <property type="term" value="F:ATP binding"/>
    <property type="evidence" value="ECO:0007669"/>
    <property type="project" value="UniProtKB-KW"/>
</dbReference>
<evidence type="ECO:0000256" key="5">
    <source>
        <dbReference type="ARBA" id="ARBA00047925"/>
    </source>
</evidence>
<dbReference type="GO" id="GO:0006741">
    <property type="term" value="P:NADP+ biosynthetic process"/>
    <property type="evidence" value="ECO:0007669"/>
    <property type="project" value="UniProtKB-UniRule"/>
</dbReference>
<dbReference type="HOGENOM" id="CLU_008831_0_3_0"/>
<comment type="caution">
    <text evidence="6">Lacks conserved residue(s) required for the propagation of feature annotation.</text>
</comment>
<keyword evidence="4 6" id="KW-0520">NAD</keyword>
<organism evidence="7 8">
    <name type="scientific">Sebaldella termitidis (strain ATCC 33386 / NCTC 11300)</name>
    <dbReference type="NCBI Taxonomy" id="526218"/>
    <lineage>
        <taxon>Bacteria</taxon>
        <taxon>Fusobacteriati</taxon>
        <taxon>Fusobacteriota</taxon>
        <taxon>Fusobacteriia</taxon>
        <taxon>Fusobacteriales</taxon>
        <taxon>Leptotrichiaceae</taxon>
        <taxon>Sebaldella</taxon>
    </lineage>
</organism>
<dbReference type="InterPro" id="IPR016064">
    <property type="entry name" value="NAD/diacylglycerol_kinase_sf"/>
</dbReference>
<dbReference type="Proteomes" id="UP000000845">
    <property type="component" value="Chromosome"/>
</dbReference>
<feature type="binding site" evidence="6">
    <location>
        <position position="182"/>
    </location>
    <ligand>
        <name>NAD(+)</name>
        <dbReference type="ChEBI" id="CHEBI:57540"/>
    </ligand>
</feature>
<keyword evidence="6" id="KW-0547">Nucleotide-binding</keyword>
<dbReference type="AlphaFoldDB" id="D1AMH8"/>
<evidence type="ECO:0000313" key="7">
    <source>
        <dbReference type="EMBL" id="ACZ09552.1"/>
    </source>
</evidence>
<dbReference type="EC" id="2.7.1.23" evidence="6"/>
<reference evidence="8" key="1">
    <citation type="submission" date="2009-09" db="EMBL/GenBank/DDBJ databases">
        <title>The complete chromosome of Sebaldella termitidis ATCC 33386.</title>
        <authorList>
            <consortium name="US DOE Joint Genome Institute (JGI-PGF)"/>
            <person name="Lucas S."/>
            <person name="Copeland A."/>
            <person name="Lapidus A."/>
            <person name="Glavina del Rio T."/>
            <person name="Dalin E."/>
            <person name="Tice H."/>
            <person name="Bruce D."/>
            <person name="Goodwin L."/>
            <person name="Pitluck S."/>
            <person name="Kyrpides N."/>
            <person name="Mavromatis K."/>
            <person name="Ivanova N."/>
            <person name="Mikhailova N."/>
            <person name="Sims D."/>
            <person name="Meincke L."/>
            <person name="Brettin T."/>
            <person name="Detter J.C."/>
            <person name="Han C."/>
            <person name="Larimer F."/>
            <person name="Land M."/>
            <person name="Hauser L."/>
            <person name="Markowitz V."/>
            <person name="Cheng J.F."/>
            <person name="Hugenholtz P."/>
            <person name="Woyke T."/>
            <person name="Wu D."/>
            <person name="Eisen J.A."/>
        </authorList>
    </citation>
    <scope>NUCLEOTIDE SEQUENCE [LARGE SCALE GENOMIC DNA]</scope>
    <source>
        <strain evidence="8">ATCC 33386 / NCTC 11300</strain>
    </source>
</reference>
<dbReference type="InterPro" id="IPR002504">
    <property type="entry name" value="NADK"/>
</dbReference>
<dbReference type="GO" id="GO:0051287">
    <property type="term" value="F:NAD binding"/>
    <property type="evidence" value="ECO:0007669"/>
    <property type="project" value="UniProtKB-ARBA"/>
</dbReference>
<feature type="binding site" evidence="6">
    <location>
        <position position="145"/>
    </location>
    <ligand>
        <name>NAD(+)</name>
        <dbReference type="ChEBI" id="CHEBI:57540"/>
    </ligand>
</feature>
<dbReference type="Gene3D" id="2.60.200.30">
    <property type="entry name" value="Probable inorganic polyphosphate/atp-NAD kinase, domain 2"/>
    <property type="match status" value="1"/>
</dbReference>
<evidence type="ECO:0000256" key="4">
    <source>
        <dbReference type="ARBA" id="ARBA00023027"/>
    </source>
</evidence>
<dbReference type="InterPro" id="IPR017438">
    <property type="entry name" value="ATP-NAD_kinase_N"/>
</dbReference>
<feature type="binding site" evidence="6">
    <location>
        <begin position="116"/>
        <end position="117"/>
    </location>
    <ligand>
        <name>NAD(+)</name>
        <dbReference type="ChEBI" id="CHEBI:57540"/>
    </ligand>
</feature>
<dbReference type="Pfam" id="PF01513">
    <property type="entry name" value="NAD_kinase"/>
    <property type="match status" value="1"/>
</dbReference>
<keyword evidence="6" id="KW-0067">ATP-binding</keyword>
<dbReference type="RefSeq" id="WP_012862146.1">
    <property type="nucleotide sequence ID" value="NC_013517.1"/>
</dbReference>
<comment type="function">
    <text evidence="6">Involved in the regulation of the intracellular balance of NAD and NADP, and is a key enzyme in the biosynthesis of NADP. Catalyzes specifically the phosphorylation on 2'-hydroxyl of the adenosine moiety of NAD to yield NADP.</text>
</comment>
<evidence type="ECO:0000256" key="1">
    <source>
        <dbReference type="ARBA" id="ARBA00022679"/>
    </source>
</evidence>
<evidence type="ECO:0000256" key="2">
    <source>
        <dbReference type="ARBA" id="ARBA00022777"/>
    </source>
</evidence>
<gene>
    <name evidence="6" type="primary">nadK</name>
    <name evidence="7" type="ordered locus">Sterm_2707</name>
</gene>
<dbReference type="STRING" id="526218.Sterm_2707"/>
<dbReference type="GO" id="GO:0019674">
    <property type="term" value="P:NAD+ metabolic process"/>
    <property type="evidence" value="ECO:0007669"/>
    <property type="project" value="InterPro"/>
</dbReference>
<evidence type="ECO:0000313" key="8">
    <source>
        <dbReference type="Proteomes" id="UP000000845"/>
    </source>
</evidence>
<dbReference type="PANTHER" id="PTHR20275:SF0">
    <property type="entry name" value="NAD KINASE"/>
    <property type="match status" value="1"/>
</dbReference>
<protein>
    <recommendedName>
        <fullName evidence="6">NAD kinase</fullName>
        <ecNumber evidence="6">2.7.1.23</ecNumber>
    </recommendedName>
    <alternativeName>
        <fullName evidence="6">ATP-dependent NAD kinase</fullName>
    </alternativeName>
</protein>
<keyword evidence="3 6" id="KW-0521">NADP</keyword>
<feature type="binding site" evidence="6">
    <location>
        <position position="217"/>
    </location>
    <ligand>
        <name>NAD(+)</name>
        <dbReference type="ChEBI" id="CHEBI:57540"/>
    </ligand>
</feature>
<dbReference type="Gene3D" id="3.40.50.10330">
    <property type="entry name" value="Probable inorganic polyphosphate/atp-NAD kinase, domain 1"/>
    <property type="match status" value="1"/>
</dbReference>
<sequence>MKIKIIKKDDLKDSHYLKVFYSYLEEKKIEIVYKTEECDLIVTFGGDGTILAAAQQVLAKDIPVLAVHMGSLGYLAYTRDSEAVYVLDKFLNNDYEIEERRFLEVRHNEKTHYALNELVIAKGGIKSTLLSVNVYANNTLINKYRADGIIVATPTGSTAYSLSAGGPIVHPGLNSVSLTPLAPQSLNARPIIVDGKEVLSFKLDSRDNDIHLNIDGQIHFKVNKDDKIETRLSDKVVKLIKPENRDYFMILREKLKWGDSI</sequence>
<comment type="subcellular location">
    <subcellularLocation>
        <location evidence="6">Cytoplasm</location>
    </subcellularLocation>
</comment>
<feature type="binding site" evidence="6">
    <location>
        <position position="147"/>
    </location>
    <ligand>
        <name>NAD(+)</name>
        <dbReference type="ChEBI" id="CHEBI:57540"/>
    </ligand>
</feature>
<dbReference type="PANTHER" id="PTHR20275">
    <property type="entry name" value="NAD KINASE"/>
    <property type="match status" value="1"/>
</dbReference>
<reference evidence="7 8" key="2">
    <citation type="journal article" date="2010" name="Stand. Genomic Sci.">
        <title>Complete genome sequence of Sebaldella termitidis type strain (NCTC 11300).</title>
        <authorList>
            <person name="Harmon-Smith M."/>
            <person name="Celia L."/>
            <person name="Chertkov O."/>
            <person name="Lapidus A."/>
            <person name="Copeland A."/>
            <person name="Glavina Del Rio T."/>
            <person name="Nolan M."/>
            <person name="Lucas S."/>
            <person name="Tice H."/>
            <person name="Cheng J.F."/>
            <person name="Han C."/>
            <person name="Detter J.C."/>
            <person name="Bruce D."/>
            <person name="Goodwin L."/>
            <person name="Pitluck S."/>
            <person name="Pati A."/>
            <person name="Liolios K."/>
            <person name="Ivanova N."/>
            <person name="Mavromatis K."/>
            <person name="Mikhailova N."/>
            <person name="Chen A."/>
            <person name="Palaniappan K."/>
            <person name="Land M."/>
            <person name="Hauser L."/>
            <person name="Chang Y.J."/>
            <person name="Jeffries C.D."/>
            <person name="Brettin T."/>
            <person name="Goker M."/>
            <person name="Beck B."/>
            <person name="Bristow J."/>
            <person name="Eisen J.A."/>
            <person name="Markowitz V."/>
            <person name="Hugenholtz P."/>
            <person name="Kyrpides N.C."/>
            <person name="Klenk H.P."/>
            <person name="Chen F."/>
        </authorList>
    </citation>
    <scope>NUCLEOTIDE SEQUENCE [LARGE SCALE GENOMIC DNA]</scope>
    <source>
        <strain evidence="8">ATCC 33386 / NCTC 11300</strain>
    </source>
</reference>
<keyword evidence="6" id="KW-0963">Cytoplasm</keyword>
<evidence type="ECO:0000256" key="3">
    <source>
        <dbReference type="ARBA" id="ARBA00022857"/>
    </source>
</evidence>
<keyword evidence="8" id="KW-1185">Reference proteome</keyword>
<proteinExistence type="inferred from homology"/>
<comment type="catalytic activity">
    <reaction evidence="5 6">
        <text>NAD(+) + ATP = ADP + NADP(+) + H(+)</text>
        <dbReference type="Rhea" id="RHEA:18629"/>
        <dbReference type="ChEBI" id="CHEBI:15378"/>
        <dbReference type="ChEBI" id="CHEBI:30616"/>
        <dbReference type="ChEBI" id="CHEBI:57540"/>
        <dbReference type="ChEBI" id="CHEBI:58349"/>
        <dbReference type="ChEBI" id="CHEBI:456216"/>
        <dbReference type="EC" id="2.7.1.23"/>
    </reaction>
</comment>
<feature type="binding site" evidence="6">
    <location>
        <begin position="47"/>
        <end position="48"/>
    </location>
    <ligand>
        <name>NAD(+)</name>
        <dbReference type="ChEBI" id="CHEBI:57540"/>
    </ligand>
</feature>
<keyword evidence="1 6" id="KW-0808">Transferase</keyword>
<name>D1AMH8_SEBTE</name>
<dbReference type="SUPFAM" id="SSF111331">
    <property type="entry name" value="NAD kinase/diacylglycerol kinase-like"/>
    <property type="match status" value="1"/>
</dbReference>
<dbReference type="InterPro" id="IPR017437">
    <property type="entry name" value="ATP-NAD_kinase_PpnK-typ_C"/>
</dbReference>
<dbReference type="Pfam" id="PF20143">
    <property type="entry name" value="NAD_kinase_C"/>
    <property type="match status" value="1"/>
</dbReference>
<accession>D1AMH8</accession>